<dbReference type="Proteomes" id="UP000827872">
    <property type="component" value="Linkage Group LG01"/>
</dbReference>
<keyword evidence="2" id="KW-1185">Reference proteome</keyword>
<organism evidence="1 2">
    <name type="scientific">Sphaerodactylus townsendi</name>
    <dbReference type="NCBI Taxonomy" id="933632"/>
    <lineage>
        <taxon>Eukaryota</taxon>
        <taxon>Metazoa</taxon>
        <taxon>Chordata</taxon>
        <taxon>Craniata</taxon>
        <taxon>Vertebrata</taxon>
        <taxon>Euteleostomi</taxon>
        <taxon>Lepidosauria</taxon>
        <taxon>Squamata</taxon>
        <taxon>Bifurcata</taxon>
        <taxon>Gekkota</taxon>
        <taxon>Sphaerodactylidae</taxon>
        <taxon>Sphaerodactylus</taxon>
    </lineage>
</organism>
<sequence length="106" mass="11635">MLPDHGHTARKAHNNQGSLAFALYKMTAQPLPGVHKFKDIITRYSWDFAAIIPLNIGHPEDDGVALKLARRVANCDHVTETGCCGVHAEKLCVFICKLGSTLQLLL</sequence>
<reference evidence="1" key="1">
    <citation type="submission" date="2021-08" db="EMBL/GenBank/DDBJ databases">
        <title>The first chromosome-level gecko genome reveals the dynamic sex chromosomes of Neotropical dwarf geckos (Sphaerodactylidae: Sphaerodactylus).</title>
        <authorList>
            <person name="Pinto B.J."/>
            <person name="Keating S.E."/>
            <person name="Gamble T."/>
        </authorList>
    </citation>
    <scope>NUCLEOTIDE SEQUENCE</scope>
    <source>
        <strain evidence="1">TG3544</strain>
    </source>
</reference>
<protein>
    <submittedName>
        <fullName evidence="1">Uncharacterized protein</fullName>
    </submittedName>
</protein>
<comment type="caution">
    <text evidence="1">The sequence shown here is derived from an EMBL/GenBank/DDBJ whole genome shotgun (WGS) entry which is preliminary data.</text>
</comment>
<evidence type="ECO:0000313" key="1">
    <source>
        <dbReference type="EMBL" id="KAH8018180.1"/>
    </source>
</evidence>
<name>A0ACB8GGD7_9SAUR</name>
<evidence type="ECO:0000313" key="2">
    <source>
        <dbReference type="Proteomes" id="UP000827872"/>
    </source>
</evidence>
<dbReference type="EMBL" id="CM037614">
    <property type="protein sequence ID" value="KAH8018180.1"/>
    <property type="molecule type" value="Genomic_DNA"/>
</dbReference>
<gene>
    <name evidence="1" type="ORF">K3G42_033761</name>
</gene>
<accession>A0ACB8GGD7</accession>
<proteinExistence type="predicted"/>